<dbReference type="InterPro" id="IPR040632">
    <property type="entry name" value="Sulfotransfer_4"/>
</dbReference>
<dbReference type="PANTHER" id="PTHR36978:SF4">
    <property type="entry name" value="P-LOOP CONTAINING NUCLEOSIDE TRIPHOSPHATE HYDROLASE PROTEIN"/>
    <property type="match status" value="1"/>
</dbReference>
<protein>
    <recommendedName>
        <fullName evidence="3">Sulfotransferase domain-containing protein</fullName>
    </recommendedName>
</protein>
<comment type="caution">
    <text evidence="1">The sequence shown here is derived from an EMBL/GenBank/DDBJ whole genome shotgun (WGS) entry which is preliminary data.</text>
</comment>
<dbReference type="PANTHER" id="PTHR36978">
    <property type="entry name" value="P-LOOP CONTAINING NUCLEOTIDE TRIPHOSPHATE HYDROLASE"/>
    <property type="match status" value="1"/>
</dbReference>
<proteinExistence type="predicted"/>
<dbReference type="AlphaFoldDB" id="A0A0P7BXA0"/>
<keyword evidence="2" id="KW-1185">Reference proteome</keyword>
<dbReference type="Proteomes" id="UP000050424">
    <property type="component" value="Unassembled WGS sequence"/>
</dbReference>
<dbReference type="EMBL" id="LKCW01000019">
    <property type="protein sequence ID" value="KPM44481.1"/>
    <property type="molecule type" value="Genomic_DNA"/>
</dbReference>
<accession>A0A0P7BXA0</accession>
<name>A0A0P7BXA0_9HYPO</name>
<dbReference type="Pfam" id="PF17784">
    <property type="entry name" value="Sulfotransfer_4"/>
    <property type="match status" value="1"/>
</dbReference>
<dbReference type="OrthoDB" id="408152at2759"/>
<dbReference type="Gene3D" id="3.40.50.300">
    <property type="entry name" value="P-loop containing nucleotide triphosphate hydrolases"/>
    <property type="match status" value="1"/>
</dbReference>
<evidence type="ECO:0000313" key="2">
    <source>
        <dbReference type="Proteomes" id="UP000050424"/>
    </source>
</evidence>
<reference evidence="1 2" key="1">
    <citation type="submission" date="2015-09" db="EMBL/GenBank/DDBJ databases">
        <title>Draft genome of a European isolate of the apple canker pathogen Neonectria ditissima.</title>
        <authorList>
            <person name="Gomez-Cortecero A."/>
            <person name="Harrison R.J."/>
            <person name="Armitage A.D."/>
        </authorList>
    </citation>
    <scope>NUCLEOTIDE SEQUENCE [LARGE SCALE GENOMIC DNA]</scope>
    <source>
        <strain evidence="1 2">R09/05</strain>
    </source>
</reference>
<sequence length="593" mass="66047">MPSSFVPFTTGPARPKQVISLGFFRTGSQSLKEALTILGYRDVFHSSVMARSPEKWIGLGAAADANIPCLPSYTGCTWTRDEWDSYFGPCEALTDVTPFAEPLLRAYPEARVILVHRDFDSWAESFQNTLVLPSSAGFMAWLSGNWMEPLVGIHISQTAWKLYMGLLGVSDLRKTRDRRIMRAGYERHYDSVRRMVPAERLLEIDLVDLDWEALCGFLGKKVPDVPFPRLNESRVFQNEYRGLQRLAVAGGVAVLPNLSGTTPLLKYDNVANHVLGLSEAPHLKASESRSIMTMPSLPQNATDTLRNEFTFLKYSLAEQHTEEPKLTVNHNAYWSYCGPLLRSSSSADAHSRLPANFHDFAAATFSSPILPSFLPFLDFVNKVVVASGLNHYLLTIRATTPTHDFDRPRWHTDELFFSDLARGDLPGVGMGQKSQYHGRKEYCKAPGTNWKICTSLLGPSTLFIPLEHQSATRQKQHKAREAASTDHACLSIRCVGCASAAESVRENLATNLARFGAEAAGPGECAMFRVGRETGAMHSEPCMSGAQHGRIFVNVVPGTEEELRGMMGKWGMGFPRQWWQWWVQGFNVQPLVA</sequence>
<dbReference type="SUPFAM" id="SSF52540">
    <property type="entry name" value="P-loop containing nucleoside triphosphate hydrolases"/>
    <property type="match status" value="1"/>
</dbReference>
<evidence type="ECO:0000313" key="1">
    <source>
        <dbReference type="EMBL" id="KPM44481.1"/>
    </source>
</evidence>
<evidence type="ECO:0008006" key="3">
    <source>
        <dbReference type="Google" id="ProtNLM"/>
    </source>
</evidence>
<organism evidence="1 2">
    <name type="scientific">Neonectria ditissima</name>
    <dbReference type="NCBI Taxonomy" id="78410"/>
    <lineage>
        <taxon>Eukaryota</taxon>
        <taxon>Fungi</taxon>
        <taxon>Dikarya</taxon>
        <taxon>Ascomycota</taxon>
        <taxon>Pezizomycotina</taxon>
        <taxon>Sordariomycetes</taxon>
        <taxon>Hypocreomycetidae</taxon>
        <taxon>Hypocreales</taxon>
        <taxon>Nectriaceae</taxon>
        <taxon>Neonectria</taxon>
    </lineage>
</organism>
<gene>
    <name evidence="1" type="ORF">AK830_g2071</name>
</gene>
<dbReference type="InterPro" id="IPR027417">
    <property type="entry name" value="P-loop_NTPase"/>
</dbReference>